<keyword evidence="3" id="KW-1185">Reference proteome</keyword>
<proteinExistence type="predicted"/>
<gene>
    <name evidence="2" type="ORF">PAI11_02040</name>
</gene>
<sequence>MRCRACGAGFYPAQRRCTACGAWDQLDDEPLPRAGSLFAWTVVHVAAADPPLPVPYAVGYVDLDDGPRVLGPIAVDGDPETALRSGQRLTLVPHDPADDVPFHLEVAA</sequence>
<reference evidence="2 3" key="1">
    <citation type="journal article" date="2013" name="Biodegradation">
        <title>Quantitative proteomic analysis of ibuprofen-degrading Patulibacter sp. strain I11.</title>
        <authorList>
            <person name="Almeida B."/>
            <person name="Kjeldal H."/>
            <person name="Lolas I."/>
            <person name="Knudsen A.D."/>
            <person name="Carvalho G."/>
            <person name="Nielsen K.L."/>
            <person name="Barreto Crespo M.T."/>
            <person name="Stensballe A."/>
            <person name="Nielsen J.L."/>
        </authorList>
    </citation>
    <scope>NUCLEOTIDE SEQUENCE [LARGE SCALE GENOMIC DNA]</scope>
    <source>
        <strain evidence="2 3">I11</strain>
    </source>
</reference>
<name>H0E096_9ACTN</name>
<comment type="caution">
    <text evidence="2">The sequence shown here is derived from an EMBL/GenBank/DDBJ whole genome shotgun (WGS) entry which is preliminary data.</text>
</comment>
<dbReference type="InterPro" id="IPR002878">
    <property type="entry name" value="ChsH2_C"/>
</dbReference>
<dbReference type="SUPFAM" id="SSF50249">
    <property type="entry name" value="Nucleic acid-binding proteins"/>
    <property type="match status" value="1"/>
</dbReference>
<dbReference type="InterPro" id="IPR012340">
    <property type="entry name" value="NA-bd_OB-fold"/>
</dbReference>
<feature type="domain" description="ChsH2 C-terminal OB-fold" evidence="1">
    <location>
        <begin position="29"/>
        <end position="92"/>
    </location>
</feature>
<evidence type="ECO:0000313" key="2">
    <source>
        <dbReference type="EMBL" id="EHN12899.1"/>
    </source>
</evidence>
<evidence type="ECO:0000259" key="1">
    <source>
        <dbReference type="Pfam" id="PF01796"/>
    </source>
</evidence>
<dbReference type="PANTHER" id="PTHR34075:SF5">
    <property type="entry name" value="BLR3430 PROTEIN"/>
    <property type="match status" value="1"/>
</dbReference>
<accession>H0E096</accession>
<dbReference type="PANTHER" id="PTHR34075">
    <property type="entry name" value="BLR3430 PROTEIN"/>
    <property type="match status" value="1"/>
</dbReference>
<dbReference type="Pfam" id="PF01796">
    <property type="entry name" value="OB_ChsH2_C"/>
    <property type="match status" value="1"/>
</dbReference>
<dbReference type="EMBL" id="AGUD01000006">
    <property type="protein sequence ID" value="EHN12899.1"/>
    <property type="molecule type" value="Genomic_DNA"/>
</dbReference>
<evidence type="ECO:0000313" key="3">
    <source>
        <dbReference type="Proteomes" id="UP000005143"/>
    </source>
</evidence>
<protein>
    <recommendedName>
        <fullName evidence="1">ChsH2 C-terminal OB-fold domain-containing protein</fullName>
    </recommendedName>
</protein>
<dbReference type="Proteomes" id="UP000005143">
    <property type="component" value="Unassembled WGS sequence"/>
</dbReference>
<dbReference type="AlphaFoldDB" id="H0E096"/>
<dbReference type="InterPro" id="IPR052513">
    <property type="entry name" value="Thioester_dehydratase-like"/>
</dbReference>
<organism evidence="2 3">
    <name type="scientific">Patulibacter medicamentivorans</name>
    <dbReference type="NCBI Taxonomy" id="1097667"/>
    <lineage>
        <taxon>Bacteria</taxon>
        <taxon>Bacillati</taxon>
        <taxon>Actinomycetota</taxon>
        <taxon>Thermoleophilia</taxon>
        <taxon>Solirubrobacterales</taxon>
        <taxon>Patulibacteraceae</taxon>
        <taxon>Patulibacter</taxon>
    </lineage>
</organism>
<dbReference type="RefSeq" id="WP_007569905.1">
    <property type="nucleotide sequence ID" value="NZ_AGUD01000006.1"/>
</dbReference>
<dbReference type="PATRIC" id="fig|1097667.3.peg.203"/>